<proteinExistence type="predicted"/>
<evidence type="ECO:0000256" key="1">
    <source>
        <dbReference type="ARBA" id="ARBA00004127"/>
    </source>
</evidence>
<keyword evidence="11" id="KW-0594">Phospholipid biosynthesis</keyword>
<dbReference type="GO" id="GO:0032259">
    <property type="term" value="P:methylation"/>
    <property type="evidence" value="ECO:0007669"/>
    <property type="project" value="UniProtKB-KW"/>
</dbReference>
<dbReference type="OrthoDB" id="10275209at2759"/>
<dbReference type="Proteomes" id="UP000230605">
    <property type="component" value="Chromosome 2"/>
</dbReference>
<evidence type="ECO:0000256" key="12">
    <source>
        <dbReference type="ARBA" id="ARBA00023264"/>
    </source>
</evidence>
<evidence type="ECO:0000256" key="11">
    <source>
        <dbReference type="ARBA" id="ARBA00023209"/>
    </source>
</evidence>
<dbReference type="EMBL" id="LKMD01000102">
    <property type="protein sequence ID" value="PIA97502.1"/>
    <property type="molecule type" value="Genomic_DNA"/>
</dbReference>
<dbReference type="GO" id="GO:0006656">
    <property type="term" value="P:phosphatidylcholine biosynthetic process"/>
    <property type="evidence" value="ECO:0007669"/>
    <property type="project" value="UniProtKB-UniPathway"/>
</dbReference>
<dbReference type="GO" id="GO:0008757">
    <property type="term" value="F:S-adenosylmethionine-dependent methyltransferase activity"/>
    <property type="evidence" value="ECO:0007669"/>
    <property type="project" value="InterPro"/>
</dbReference>
<protein>
    <submittedName>
        <fullName evidence="14">Phosphatidyl-N-methylethanolamine N-methyltransferase</fullName>
    </submittedName>
</protein>
<accession>A0A2G5HZ23</accession>
<keyword evidence="12" id="KW-1208">Phospholipid metabolism</keyword>
<keyword evidence="10 13" id="KW-0472">Membrane</keyword>
<comment type="caution">
    <text evidence="14">The sequence shown here is derived from an EMBL/GenBank/DDBJ whole genome shotgun (WGS) entry which is preliminary data.</text>
</comment>
<evidence type="ECO:0000256" key="3">
    <source>
        <dbReference type="ARBA" id="ARBA00022603"/>
    </source>
</evidence>
<evidence type="ECO:0000256" key="2">
    <source>
        <dbReference type="ARBA" id="ARBA00022516"/>
    </source>
</evidence>
<dbReference type="UniPathway" id="UPA00753"/>
<sequence>MDHTFFRLIAMCCWIGGNIIHFSAMWALGWKGIYHGDHFFGPLEYVESFPYGLIASPMYNGKAISYLGSAIWTAKPAGLVLAVWTFVVFNVTGMIEDKVTSEMYADRKRAAEVKED</sequence>
<dbReference type="Gene3D" id="1.20.120.1630">
    <property type="match status" value="1"/>
</dbReference>
<dbReference type="AlphaFoldDB" id="A0A2G5HZ23"/>
<name>A0A2G5HZ23_CERBT</name>
<organism evidence="14 15">
    <name type="scientific">Cercospora beticola</name>
    <name type="common">Sugarbeet leaf spot fungus</name>
    <dbReference type="NCBI Taxonomy" id="122368"/>
    <lineage>
        <taxon>Eukaryota</taxon>
        <taxon>Fungi</taxon>
        <taxon>Dikarya</taxon>
        <taxon>Ascomycota</taxon>
        <taxon>Pezizomycotina</taxon>
        <taxon>Dothideomycetes</taxon>
        <taxon>Dothideomycetidae</taxon>
        <taxon>Mycosphaerellales</taxon>
        <taxon>Mycosphaerellaceae</taxon>
        <taxon>Cercospora</taxon>
    </lineage>
</organism>
<keyword evidence="4 14" id="KW-0808">Transferase</keyword>
<keyword evidence="8 13" id="KW-1133">Transmembrane helix</keyword>
<dbReference type="Pfam" id="PF04191">
    <property type="entry name" value="PEMT"/>
    <property type="match status" value="1"/>
</dbReference>
<evidence type="ECO:0000256" key="6">
    <source>
        <dbReference type="ARBA" id="ARBA00022692"/>
    </source>
</evidence>
<evidence type="ECO:0000313" key="15">
    <source>
        <dbReference type="Proteomes" id="UP000230605"/>
    </source>
</evidence>
<dbReference type="GO" id="GO:0012505">
    <property type="term" value="C:endomembrane system"/>
    <property type="evidence" value="ECO:0007669"/>
    <property type="project" value="UniProtKB-SubCell"/>
</dbReference>
<dbReference type="InterPro" id="IPR024960">
    <property type="entry name" value="PEMT/MFAP"/>
</dbReference>
<keyword evidence="2" id="KW-0444">Lipid biosynthesis</keyword>
<dbReference type="PANTHER" id="PTHR15458:SF11">
    <property type="entry name" value="PHOSPHATIDYLETHANOLAMINE N-METHYLTRANSFERASE B"/>
    <property type="match status" value="1"/>
</dbReference>
<evidence type="ECO:0000256" key="7">
    <source>
        <dbReference type="ARBA" id="ARBA00022824"/>
    </source>
</evidence>
<gene>
    <name evidence="14" type="ORF">CB0940_05287</name>
</gene>
<comment type="subcellular location">
    <subcellularLocation>
        <location evidence="1">Endomembrane system</location>
        <topology evidence="1">Multi-pass membrane protein</topology>
    </subcellularLocation>
</comment>
<evidence type="ECO:0000256" key="4">
    <source>
        <dbReference type="ARBA" id="ARBA00022679"/>
    </source>
</evidence>
<dbReference type="InterPro" id="IPR007318">
    <property type="entry name" value="Phopholipid_MeTrfase"/>
</dbReference>
<keyword evidence="3 14" id="KW-0489">Methyltransferase</keyword>
<keyword evidence="9" id="KW-0443">Lipid metabolism</keyword>
<keyword evidence="6 13" id="KW-0812">Transmembrane</keyword>
<evidence type="ECO:0000256" key="8">
    <source>
        <dbReference type="ARBA" id="ARBA00022989"/>
    </source>
</evidence>
<evidence type="ECO:0000256" key="13">
    <source>
        <dbReference type="SAM" id="Phobius"/>
    </source>
</evidence>
<reference evidence="14 15" key="1">
    <citation type="submission" date="2015-10" db="EMBL/GenBank/DDBJ databases">
        <title>The cercosporin biosynthetic gene cluster was horizontally transferred to several fungal lineages and shown to be expanded in Cercospora beticola based on microsynteny with recipient genomes.</title>
        <authorList>
            <person name="De Jonge R."/>
            <person name="Ebert M.K."/>
            <person name="Suttle J.C."/>
            <person name="Jurick Ii W.M."/>
            <person name="Secor G.A."/>
            <person name="Thomma B.P."/>
            <person name="Van De Peer Y."/>
            <person name="Bolton M.D."/>
        </authorList>
    </citation>
    <scope>NUCLEOTIDE SEQUENCE [LARGE SCALE GENOMIC DNA]</scope>
    <source>
        <strain evidence="14 15">09-40</strain>
    </source>
</reference>
<evidence type="ECO:0000256" key="5">
    <source>
        <dbReference type="ARBA" id="ARBA00022691"/>
    </source>
</evidence>
<evidence type="ECO:0000256" key="10">
    <source>
        <dbReference type="ARBA" id="ARBA00023136"/>
    </source>
</evidence>
<dbReference type="PANTHER" id="PTHR15458">
    <property type="entry name" value="PHOSPHATIDYLETHANOLAMINE N-METHYLTRANSFERASE"/>
    <property type="match status" value="1"/>
</dbReference>
<keyword evidence="7" id="KW-0256">Endoplasmic reticulum</keyword>
<evidence type="ECO:0000313" key="14">
    <source>
        <dbReference type="EMBL" id="PIA97502.1"/>
    </source>
</evidence>
<evidence type="ECO:0000256" key="9">
    <source>
        <dbReference type="ARBA" id="ARBA00023098"/>
    </source>
</evidence>
<feature type="transmembrane region" description="Helical" evidence="13">
    <location>
        <begin position="6"/>
        <end position="28"/>
    </location>
</feature>
<keyword evidence="5" id="KW-0949">S-adenosyl-L-methionine</keyword>